<dbReference type="AlphaFoldDB" id="A0A4R2PI91"/>
<dbReference type="InterPro" id="IPR038740">
    <property type="entry name" value="BioF2-like_GNAT_dom"/>
</dbReference>
<dbReference type="InterPro" id="IPR050644">
    <property type="entry name" value="PG_Glycine_Bridge_Synth"/>
</dbReference>
<feature type="domain" description="BioF2-like acetyltransferase" evidence="2">
    <location>
        <begin position="252"/>
        <end position="315"/>
    </location>
</feature>
<keyword evidence="3" id="KW-0808">Transferase</keyword>
<proteinExistence type="predicted"/>
<dbReference type="Gene3D" id="3.40.630.30">
    <property type="match status" value="1"/>
</dbReference>
<dbReference type="Pfam" id="PF13480">
    <property type="entry name" value="Acetyltransf_6"/>
    <property type="match status" value="1"/>
</dbReference>
<dbReference type="InterPro" id="IPR016181">
    <property type="entry name" value="Acyl_CoA_acyltransferase"/>
</dbReference>
<dbReference type="PANTHER" id="PTHR36174:SF1">
    <property type="entry name" value="LIPID II:GLYCINE GLYCYLTRANSFERASE"/>
    <property type="match status" value="1"/>
</dbReference>
<evidence type="ECO:0000313" key="4">
    <source>
        <dbReference type="Proteomes" id="UP000295399"/>
    </source>
</evidence>
<dbReference type="OrthoDB" id="341858at2"/>
<dbReference type="EMBL" id="SLXO01000004">
    <property type="protein sequence ID" value="TCP35192.1"/>
    <property type="molecule type" value="Genomic_DNA"/>
</dbReference>
<evidence type="ECO:0000313" key="3">
    <source>
        <dbReference type="EMBL" id="TCP35192.1"/>
    </source>
</evidence>
<dbReference type="RefSeq" id="WP_132708100.1">
    <property type="nucleotide sequence ID" value="NZ_JACIGF010000004.1"/>
</dbReference>
<gene>
    <name evidence="3" type="ORF">EV659_10442</name>
</gene>
<keyword evidence="4" id="KW-1185">Reference proteome</keyword>
<accession>A0A4R2PI91</accession>
<name>A0A4R2PI91_RHOSA</name>
<feature type="region of interest" description="Disordered" evidence="1">
    <location>
        <begin position="219"/>
        <end position="247"/>
    </location>
</feature>
<reference evidence="3 4" key="1">
    <citation type="submission" date="2019-03" db="EMBL/GenBank/DDBJ databases">
        <title>Genomic Encyclopedia of Type Strains, Phase IV (KMG-IV): sequencing the most valuable type-strain genomes for metagenomic binning, comparative biology and taxonomic classification.</title>
        <authorList>
            <person name="Goeker M."/>
        </authorList>
    </citation>
    <scope>NUCLEOTIDE SEQUENCE [LARGE SCALE GENOMIC DNA]</scope>
    <source>
        <strain evidence="3 4">DSM 2132</strain>
    </source>
</reference>
<protein>
    <submittedName>
        <fullName evidence="3">Acetyltransferase (GNAT) family protein</fullName>
    </submittedName>
</protein>
<dbReference type="PANTHER" id="PTHR36174">
    <property type="entry name" value="LIPID II:GLYCINE GLYCYLTRANSFERASE"/>
    <property type="match status" value="1"/>
</dbReference>
<dbReference type="InParanoid" id="A0A4R2PI91"/>
<dbReference type="GO" id="GO:0016740">
    <property type="term" value="F:transferase activity"/>
    <property type="evidence" value="ECO:0007669"/>
    <property type="project" value="UniProtKB-KW"/>
</dbReference>
<dbReference type="SUPFAM" id="SSF55729">
    <property type="entry name" value="Acyl-CoA N-acyltransferases (Nat)"/>
    <property type="match status" value="1"/>
</dbReference>
<evidence type="ECO:0000256" key="1">
    <source>
        <dbReference type="SAM" id="MobiDB-lite"/>
    </source>
</evidence>
<sequence length="341" mass="36515">MDIQSRSVTRFDHWAKLWAPLVERGPQPLQQSWGYGAAVAEQGAAVERLCVELDGRPVALAQTAGRRLAGGLVRLTLLMGGPAWIDPEPDPAVQAAVVRHLRRAHPRFRRRFLIVQPDLADTDAARRVLRRAGLRRVMTGVAPVRLDLAPEPEQLRAGLKGKWRNALKGAEAAGLEVVEGGARASAYQWLLAREVAQRGLAGYLAPPVDMVEAFAKAEAGAKPGQRGGGRARGAKPAKSPERKPPTAPVLTLTALDGRDKLAGQLFLVHGATATYHIGWSGEAGRATGAHNLLLWRAMLALRARGVRWLDLGPVDTAAGAGIARFKLGTGAEPQVQVGSWL</sequence>
<organism evidence="3 4">
    <name type="scientific">Rhodothalassium salexigens DSM 2132</name>
    <dbReference type="NCBI Taxonomy" id="1188247"/>
    <lineage>
        <taxon>Bacteria</taxon>
        <taxon>Pseudomonadati</taxon>
        <taxon>Pseudomonadota</taxon>
        <taxon>Alphaproteobacteria</taxon>
        <taxon>Rhodothalassiales</taxon>
        <taxon>Rhodothalassiaceae</taxon>
        <taxon>Rhodothalassium</taxon>
    </lineage>
</organism>
<evidence type="ECO:0000259" key="2">
    <source>
        <dbReference type="Pfam" id="PF13480"/>
    </source>
</evidence>
<dbReference type="Proteomes" id="UP000295399">
    <property type="component" value="Unassembled WGS sequence"/>
</dbReference>
<comment type="caution">
    <text evidence="3">The sequence shown here is derived from an EMBL/GenBank/DDBJ whole genome shotgun (WGS) entry which is preliminary data.</text>
</comment>